<dbReference type="SUPFAM" id="SSF81342">
    <property type="entry name" value="Transmembrane di-heme cytochromes"/>
    <property type="match status" value="1"/>
</dbReference>
<dbReference type="InterPro" id="IPR051542">
    <property type="entry name" value="Hydrogenase_cytochrome"/>
</dbReference>
<dbReference type="GO" id="GO:0022904">
    <property type="term" value="P:respiratory electron transport chain"/>
    <property type="evidence" value="ECO:0007669"/>
    <property type="project" value="InterPro"/>
</dbReference>
<dbReference type="Gene3D" id="1.20.950.20">
    <property type="entry name" value="Transmembrane di-heme cytochromes, Chain C"/>
    <property type="match status" value="1"/>
</dbReference>
<keyword evidence="4" id="KW-1003">Cell membrane</keyword>
<dbReference type="InterPro" id="IPR000516">
    <property type="entry name" value="Ni-dep_Hydgase_cyt-B"/>
</dbReference>
<evidence type="ECO:0000256" key="8">
    <source>
        <dbReference type="ARBA" id="ARBA00022982"/>
    </source>
</evidence>
<dbReference type="GO" id="GO:0009055">
    <property type="term" value="F:electron transfer activity"/>
    <property type="evidence" value="ECO:0007669"/>
    <property type="project" value="InterPro"/>
</dbReference>
<dbReference type="PANTHER" id="PTHR30485">
    <property type="entry name" value="NI/FE-HYDROGENASE 1 B-TYPE CYTOCHROME SUBUNIT"/>
    <property type="match status" value="1"/>
</dbReference>
<proteinExistence type="inferred from homology"/>
<dbReference type="EMBL" id="SHMQ01000044">
    <property type="protein sequence ID" value="RZV37126.1"/>
    <property type="molecule type" value="Genomic_DNA"/>
</dbReference>
<evidence type="ECO:0000256" key="9">
    <source>
        <dbReference type="ARBA" id="ARBA00022989"/>
    </source>
</evidence>
<evidence type="ECO:0000256" key="12">
    <source>
        <dbReference type="SAM" id="Phobius"/>
    </source>
</evidence>
<keyword evidence="8" id="KW-0249">Electron transport</keyword>
<feature type="domain" description="Cytochrome b561 bacterial/Ni-hydrogenase" evidence="13">
    <location>
        <begin position="21"/>
        <end position="238"/>
    </location>
</feature>
<gene>
    <name evidence="14" type="ORF">EVJ48_09505</name>
</gene>
<evidence type="ECO:0000256" key="10">
    <source>
        <dbReference type="ARBA" id="ARBA00023004"/>
    </source>
</evidence>
<evidence type="ECO:0000259" key="13">
    <source>
        <dbReference type="Pfam" id="PF01292"/>
    </source>
</evidence>
<comment type="caution">
    <text evidence="14">The sequence shown here is derived from an EMBL/GenBank/DDBJ whole genome shotgun (WGS) entry which is preliminary data.</text>
</comment>
<keyword evidence="9 12" id="KW-1133">Transmembrane helix</keyword>
<evidence type="ECO:0000256" key="2">
    <source>
        <dbReference type="ARBA" id="ARBA00008622"/>
    </source>
</evidence>
<feature type="transmembrane region" description="Helical" evidence="12">
    <location>
        <begin position="149"/>
        <end position="176"/>
    </location>
</feature>
<feature type="transmembrane region" description="Helical" evidence="12">
    <location>
        <begin position="85"/>
        <end position="105"/>
    </location>
</feature>
<keyword evidence="5" id="KW-0349">Heme</keyword>
<dbReference type="GO" id="GO:0005506">
    <property type="term" value="F:iron ion binding"/>
    <property type="evidence" value="ECO:0007669"/>
    <property type="project" value="InterPro"/>
</dbReference>
<organism evidence="14 15">
    <name type="scientific">Candidatus Acidulodesulfobacterium acidiphilum</name>
    <dbReference type="NCBI Taxonomy" id="2597224"/>
    <lineage>
        <taxon>Bacteria</taxon>
        <taxon>Deltaproteobacteria</taxon>
        <taxon>Candidatus Acidulodesulfobacterales</taxon>
        <taxon>Candidatus Acidulodesulfobacterium</taxon>
    </lineage>
</organism>
<evidence type="ECO:0000256" key="4">
    <source>
        <dbReference type="ARBA" id="ARBA00022475"/>
    </source>
</evidence>
<feature type="transmembrane region" description="Helical" evidence="12">
    <location>
        <begin position="196"/>
        <end position="227"/>
    </location>
</feature>
<dbReference type="Proteomes" id="UP000322454">
    <property type="component" value="Unassembled WGS sequence"/>
</dbReference>
<keyword evidence="6 12" id="KW-0812">Transmembrane</keyword>
<evidence type="ECO:0000313" key="15">
    <source>
        <dbReference type="Proteomes" id="UP000322454"/>
    </source>
</evidence>
<reference evidence="14 15" key="1">
    <citation type="submission" date="2019-01" db="EMBL/GenBank/DDBJ databases">
        <title>Insights into ecological role of a new deltaproteobacterial order Candidatus Sinidesulfobacterales (Sva0485) by metagenomics and metatranscriptomics.</title>
        <authorList>
            <person name="Tan S."/>
            <person name="Liu J."/>
            <person name="Fang Y."/>
            <person name="Hedlund B."/>
            <person name="Lian Z.-H."/>
            <person name="Huang L.-Y."/>
            <person name="Li J.-T."/>
            <person name="Huang L.-N."/>
            <person name="Li W.-J."/>
            <person name="Jiang H.-C."/>
            <person name="Dong H.-L."/>
            <person name="Shu W.-S."/>
        </authorList>
    </citation>
    <scope>NUCLEOTIDE SEQUENCE [LARGE SCALE GENOMIC DNA]</scope>
    <source>
        <strain evidence="14">AP4</strain>
    </source>
</reference>
<evidence type="ECO:0000256" key="11">
    <source>
        <dbReference type="ARBA" id="ARBA00023136"/>
    </source>
</evidence>
<evidence type="ECO:0000256" key="7">
    <source>
        <dbReference type="ARBA" id="ARBA00022723"/>
    </source>
</evidence>
<comment type="subcellular location">
    <subcellularLocation>
        <location evidence="1">Cell membrane</location>
        <topology evidence="1">Multi-pass membrane protein</topology>
    </subcellularLocation>
</comment>
<evidence type="ECO:0000256" key="6">
    <source>
        <dbReference type="ARBA" id="ARBA00022692"/>
    </source>
</evidence>
<dbReference type="GO" id="GO:0005886">
    <property type="term" value="C:plasma membrane"/>
    <property type="evidence" value="ECO:0007669"/>
    <property type="project" value="UniProtKB-SubCell"/>
</dbReference>
<dbReference type="GO" id="GO:0020037">
    <property type="term" value="F:heme binding"/>
    <property type="evidence" value="ECO:0007669"/>
    <property type="project" value="TreeGrafter"/>
</dbReference>
<keyword evidence="10" id="KW-0408">Iron</keyword>
<dbReference type="InterPro" id="IPR016174">
    <property type="entry name" value="Di-haem_cyt_TM"/>
</dbReference>
<evidence type="ECO:0000313" key="14">
    <source>
        <dbReference type="EMBL" id="RZV37126.1"/>
    </source>
</evidence>
<evidence type="ECO:0000256" key="3">
    <source>
        <dbReference type="ARBA" id="ARBA00022448"/>
    </source>
</evidence>
<name>A0A520X7J0_9DELT</name>
<evidence type="ECO:0000256" key="5">
    <source>
        <dbReference type="ARBA" id="ARBA00022617"/>
    </source>
</evidence>
<dbReference type="Pfam" id="PF01292">
    <property type="entry name" value="Ni_hydr_CYTB"/>
    <property type="match status" value="1"/>
</dbReference>
<evidence type="ECO:0000256" key="1">
    <source>
        <dbReference type="ARBA" id="ARBA00004651"/>
    </source>
</evidence>
<keyword evidence="7" id="KW-0479">Metal-binding</keyword>
<dbReference type="InterPro" id="IPR011577">
    <property type="entry name" value="Cyt_b561_bac/Ni-Hgenase"/>
</dbReference>
<protein>
    <submittedName>
        <fullName evidence="14">Ni/Fe hydrogenase</fullName>
    </submittedName>
</protein>
<accession>A0A520X7J0</accession>
<sequence length="261" mass="30660">MGLIMQNKNSKYGEIQLVHRMTVIKRIIHWSFFAAIINNIITGFYIAYPFLIFGKTPTQADSLSTGVLNSGETYQAFIMTWMREFHFIGAVIIDVIFFVWLYLAFFSWKEPLYKSFIPFGDKLEEAWRMLKHYFTLKDRPKTGRYQDPLNAIIFTLFHLLILLQMLTGFQMYVASFTGTSAVGAWWPWLLHFSTDWTLVVFGGLTGVTLVHLFIMWLIIIFIAYHVYIEVWRSIMWKEGDILIPFGGYKYMRNKSESESDI</sequence>
<dbReference type="PANTHER" id="PTHR30485:SF0">
    <property type="entry name" value="NI_FE-HYDROGENASE 1 B-TYPE CYTOCHROME SUBUNIT-RELATED"/>
    <property type="match status" value="1"/>
</dbReference>
<dbReference type="AlphaFoldDB" id="A0A520X7J0"/>
<feature type="transmembrane region" description="Helical" evidence="12">
    <location>
        <begin position="27"/>
        <end position="48"/>
    </location>
</feature>
<dbReference type="PRINTS" id="PR00161">
    <property type="entry name" value="NIHGNASECYTB"/>
</dbReference>
<keyword evidence="11 12" id="KW-0472">Membrane</keyword>
<comment type="similarity">
    <text evidence="2">Belongs to the HupC/HyaC/HydC family.</text>
</comment>
<keyword evidence="3" id="KW-0813">Transport</keyword>